<dbReference type="RefSeq" id="XP_067763846.1">
    <property type="nucleotide sequence ID" value="XM_067909025.1"/>
</dbReference>
<name>A0A9P8LS36_9EUKA</name>
<feature type="coiled-coil region" evidence="1">
    <location>
        <begin position="565"/>
        <end position="595"/>
    </location>
</feature>
<comment type="caution">
    <text evidence="2">The sequence shown here is derived from an EMBL/GenBank/DDBJ whole genome shotgun (WGS) entry which is preliminary data.</text>
</comment>
<dbReference type="Proteomes" id="UP000018208">
    <property type="component" value="Unassembled WGS sequence"/>
</dbReference>
<gene>
    <name evidence="2" type="ORF">SS50377_25191</name>
</gene>
<keyword evidence="3" id="KW-1185">Reference proteome</keyword>
<sequence length="612" mass="69091">MRSVVFTIQKLESMLKANLSIQIDIFFRRENHTFTRTMKKLEPQLQFLIPDGFEAQDITFSQTVDGKLMSVLSRKISPGVHDFIANDISGNFTLEIGEISSPKFSVEIFSTFIHISKIFHENGLRVQSAEETYSMIQLDPNMDRFKIYFQEKPKLISIFGYIQGYGMNLDTLLFTKKISSGLNIFQPTNKIAIDKTKVLSGLVNSINQGKNSDLVIPFMTNVNLTNDASTLNEKIYPQLSKFATIKESIMGSYLSSVLCEVQNIEDILTEDKNILCSYEGSGILVIQNQMCLSAGGKPSFYNLNDDSWKNNWDLVQYDPVSLKQISTDNISTTQMSALFKSSAGQPLSLETKCGIIKLSHLQKPEQENPIAEESVPEPAPAAQSPVQKVVEEVIPVRSIPSPIIQPGMQLTVLPPPPPLVKQIRYQILHLQNPPQYIEPQKPQQRMLSPIQQSPDMLRSASPILPIHAPSVQCQVDYSETIRINDREIKRLEQVLAKATKSNFMLQNSSPIQLDDTFRQIFSESAKVAIPSLVQTKQDLLGYVMHVMSIEKIIEAIYYSCEKINKEAQQADNEDMEEMQKKLMKLKEQISQLKGNGQGFSIEQIQKIVNMVK</sequence>
<dbReference type="KEGG" id="ssao:94299214"/>
<keyword evidence="1" id="KW-0175">Coiled coil</keyword>
<evidence type="ECO:0000256" key="1">
    <source>
        <dbReference type="SAM" id="Coils"/>
    </source>
</evidence>
<dbReference type="EMBL" id="AUWU02000005">
    <property type="protein sequence ID" value="KAH0573073.1"/>
    <property type="molecule type" value="Genomic_DNA"/>
</dbReference>
<dbReference type="AlphaFoldDB" id="A0A9P8LS36"/>
<organism evidence="2 3">
    <name type="scientific">Spironucleus salmonicida</name>
    <dbReference type="NCBI Taxonomy" id="348837"/>
    <lineage>
        <taxon>Eukaryota</taxon>
        <taxon>Metamonada</taxon>
        <taxon>Diplomonadida</taxon>
        <taxon>Hexamitidae</taxon>
        <taxon>Hexamitinae</taxon>
        <taxon>Spironucleus</taxon>
    </lineage>
</organism>
<proteinExistence type="predicted"/>
<protein>
    <submittedName>
        <fullName evidence="2">Uncharacterized protein</fullName>
    </submittedName>
</protein>
<dbReference type="GeneID" id="94299214"/>
<accession>A0A9P8LS36</accession>
<reference evidence="2 3" key="1">
    <citation type="journal article" date="2014" name="PLoS Genet.">
        <title>The Genome of Spironucleus salmonicida Highlights a Fish Pathogen Adapted to Fluctuating Environments.</title>
        <authorList>
            <person name="Xu F."/>
            <person name="Jerlstrom-Hultqvist J."/>
            <person name="Einarsson E."/>
            <person name="Astvaldsson A."/>
            <person name="Svard S.G."/>
            <person name="Andersson J.O."/>
        </authorList>
    </citation>
    <scope>NUCLEOTIDE SEQUENCE [LARGE SCALE GENOMIC DNA]</scope>
    <source>
        <strain evidence="2 3">ATCC 50377</strain>
    </source>
</reference>
<evidence type="ECO:0000313" key="3">
    <source>
        <dbReference type="Proteomes" id="UP000018208"/>
    </source>
</evidence>
<evidence type="ECO:0000313" key="2">
    <source>
        <dbReference type="EMBL" id="KAH0573073.1"/>
    </source>
</evidence>